<protein>
    <recommendedName>
        <fullName evidence="3">F-box domain-containing protein</fullName>
    </recommendedName>
</protein>
<dbReference type="RefSeq" id="XP_062624193.1">
    <property type="nucleotide sequence ID" value="XM_062768209.1"/>
</dbReference>
<dbReference type="AlphaFoldDB" id="A0AAF1BFJ8"/>
<reference evidence="1" key="1">
    <citation type="submission" date="2023-10" db="EMBL/GenBank/DDBJ databases">
        <authorList>
            <person name="Noh H."/>
        </authorList>
    </citation>
    <scope>NUCLEOTIDE SEQUENCE</scope>
    <source>
        <strain evidence="1">DUCC4014</strain>
    </source>
</reference>
<evidence type="ECO:0000313" key="2">
    <source>
        <dbReference type="Proteomes" id="UP000827549"/>
    </source>
</evidence>
<accession>A0AAF1BFJ8</accession>
<evidence type="ECO:0000313" key="1">
    <source>
        <dbReference type="EMBL" id="WOO78161.1"/>
    </source>
</evidence>
<dbReference type="GeneID" id="87804966"/>
<name>A0AAF1BFJ8_9TREE</name>
<keyword evidence="2" id="KW-1185">Reference proteome</keyword>
<gene>
    <name evidence="1" type="ORF">LOC62_01G001711</name>
</gene>
<sequence length="321" mass="36591">MGRISPTLPNELIVLIIAKLDPDIPADQAALASVLRVSSEFWELGAPLLYSSLYFHGDELYRLLDCPPESNEAQQPLSDRKRRSLAFVRHLRIGGGIESQTLERCVDVSLPNTPLFPNVEKLKLGGRSDHDTWCYEKNPPYQPPEDFVLFHTPDVCVWNWGARNQLDWLPMKGMRSFALHGHESARFFCDIQWVENDNSVTSIVKDKWVPPDWTSFRIYDDSGMGFIAHTVDAFTLQEQRLNARRPGLPPVEYFEYYDKEVCPGHRMAQSMAAHAEIEARTTPTSVIKLSVYVADSKRLPPSCDVCEWGGKLDEIQKENAW</sequence>
<dbReference type="EMBL" id="CP086714">
    <property type="protein sequence ID" value="WOO78161.1"/>
    <property type="molecule type" value="Genomic_DNA"/>
</dbReference>
<dbReference type="Proteomes" id="UP000827549">
    <property type="component" value="Chromosome 1"/>
</dbReference>
<evidence type="ECO:0008006" key="3">
    <source>
        <dbReference type="Google" id="ProtNLM"/>
    </source>
</evidence>
<organism evidence="1 2">
    <name type="scientific">Vanrija pseudolonga</name>
    <dbReference type="NCBI Taxonomy" id="143232"/>
    <lineage>
        <taxon>Eukaryota</taxon>
        <taxon>Fungi</taxon>
        <taxon>Dikarya</taxon>
        <taxon>Basidiomycota</taxon>
        <taxon>Agaricomycotina</taxon>
        <taxon>Tremellomycetes</taxon>
        <taxon>Trichosporonales</taxon>
        <taxon>Trichosporonaceae</taxon>
        <taxon>Vanrija</taxon>
    </lineage>
</organism>
<proteinExistence type="predicted"/>